<dbReference type="SUPFAM" id="SSF54768">
    <property type="entry name" value="dsRNA-binding domain-like"/>
    <property type="match status" value="1"/>
</dbReference>
<dbReference type="InParanoid" id="D8M3N4"/>
<dbReference type="RefSeq" id="XP_012896555.1">
    <property type="nucleotide sequence ID" value="XM_013041101.1"/>
</dbReference>
<dbReference type="GeneID" id="24919777"/>
<dbReference type="PROSITE" id="PS50137">
    <property type="entry name" value="DS_RBD"/>
    <property type="match status" value="1"/>
</dbReference>
<reference evidence="3" key="1">
    <citation type="submission" date="2010-02" db="EMBL/GenBank/DDBJ databases">
        <title>Sequencing and annotation of the Blastocystis hominis genome.</title>
        <authorList>
            <person name="Wincker P."/>
        </authorList>
    </citation>
    <scope>NUCLEOTIDE SEQUENCE</scope>
    <source>
        <strain evidence="3">Singapore isolate B</strain>
    </source>
</reference>
<dbReference type="AlphaFoldDB" id="D8M3N4"/>
<proteinExistence type="predicted"/>
<dbReference type="Pfam" id="PF00035">
    <property type="entry name" value="dsrm"/>
    <property type="match status" value="1"/>
</dbReference>
<dbReference type="InterPro" id="IPR014720">
    <property type="entry name" value="dsRBD_dom"/>
</dbReference>
<evidence type="ECO:0000313" key="4">
    <source>
        <dbReference type="Proteomes" id="UP000008312"/>
    </source>
</evidence>
<dbReference type="GO" id="GO:0003723">
    <property type="term" value="F:RNA binding"/>
    <property type="evidence" value="ECO:0007669"/>
    <property type="project" value="UniProtKB-UniRule"/>
</dbReference>
<sequence length="103" mass="11929">MSDEYNYKLIRNEKMLFELPISKLPRFEFGNVLHKLCIQQGKKLEYEKEEFDVKKTHENRFHVRAKVDDVLVGEGTGSSVKIATSYAAWKGLEALGVYSEKET</sequence>
<feature type="domain" description="DRBM" evidence="2">
    <location>
        <begin position="28"/>
        <end position="97"/>
    </location>
</feature>
<dbReference type="EMBL" id="FN668650">
    <property type="protein sequence ID" value="CBK22507.2"/>
    <property type="molecule type" value="Genomic_DNA"/>
</dbReference>
<evidence type="ECO:0000259" key="2">
    <source>
        <dbReference type="PROSITE" id="PS50137"/>
    </source>
</evidence>
<name>D8M3N4_BLAHO</name>
<evidence type="ECO:0000313" key="3">
    <source>
        <dbReference type="EMBL" id="CBK22507.2"/>
    </source>
</evidence>
<keyword evidence="4" id="KW-1185">Reference proteome</keyword>
<organism evidence="3">
    <name type="scientific">Blastocystis hominis</name>
    <dbReference type="NCBI Taxonomy" id="12968"/>
    <lineage>
        <taxon>Eukaryota</taxon>
        <taxon>Sar</taxon>
        <taxon>Stramenopiles</taxon>
        <taxon>Bigyra</taxon>
        <taxon>Opalozoa</taxon>
        <taxon>Opalinata</taxon>
        <taxon>Blastocystidae</taxon>
        <taxon>Blastocystis</taxon>
    </lineage>
</organism>
<dbReference type="Proteomes" id="UP000008312">
    <property type="component" value="Unassembled WGS sequence"/>
</dbReference>
<dbReference type="Gene3D" id="3.30.160.20">
    <property type="match status" value="1"/>
</dbReference>
<accession>D8M3N4</accession>
<evidence type="ECO:0000256" key="1">
    <source>
        <dbReference type="PROSITE-ProRule" id="PRU00266"/>
    </source>
</evidence>
<keyword evidence="1" id="KW-0694">RNA-binding</keyword>
<gene>
    <name evidence="3" type="ORF">GSBLH_T00002624001</name>
</gene>
<dbReference type="SMART" id="SM00358">
    <property type="entry name" value="DSRM"/>
    <property type="match status" value="1"/>
</dbReference>
<protein>
    <recommendedName>
        <fullName evidence="2">DRBM domain-containing protein</fullName>
    </recommendedName>
</protein>